<organism evidence="1 2">
    <name type="scientific">Planctopirus hydrillae</name>
    <dbReference type="NCBI Taxonomy" id="1841610"/>
    <lineage>
        <taxon>Bacteria</taxon>
        <taxon>Pseudomonadati</taxon>
        <taxon>Planctomycetota</taxon>
        <taxon>Planctomycetia</taxon>
        <taxon>Planctomycetales</taxon>
        <taxon>Planctomycetaceae</taxon>
        <taxon>Planctopirus</taxon>
    </lineage>
</organism>
<name>A0A1C3E5G1_9PLAN</name>
<dbReference type="EMBL" id="LYDR01000152">
    <property type="protein sequence ID" value="ODA28486.1"/>
    <property type="molecule type" value="Genomic_DNA"/>
</dbReference>
<dbReference type="Proteomes" id="UP000094828">
    <property type="component" value="Unassembled WGS sequence"/>
</dbReference>
<gene>
    <name evidence="1" type="ORF">A6X21_12270</name>
</gene>
<protein>
    <submittedName>
        <fullName evidence="1">Uncharacterized protein</fullName>
    </submittedName>
</protein>
<sequence>MMAPNPGNDHTTMFATVDQSSDGALLFLLERLPGQSSAGQQVKAIRWLRVLDCDLKCDLNRGFHCPENRVQ</sequence>
<evidence type="ECO:0000313" key="2">
    <source>
        <dbReference type="Proteomes" id="UP000094828"/>
    </source>
</evidence>
<evidence type="ECO:0000313" key="1">
    <source>
        <dbReference type="EMBL" id="ODA28486.1"/>
    </source>
</evidence>
<reference evidence="1 2" key="1">
    <citation type="submission" date="2016-05" db="EMBL/GenBank/DDBJ databases">
        <title>Genomic and physiological characterization of Planctopirus sp. isolated from fresh water lake.</title>
        <authorList>
            <person name="Subhash Y."/>
            <person name="Ramana C."/>
        </authorList>
    </citation>
    <scope>NUCLEOTIDE SEQUENCE [LARGE SCALE GENOMIC DNA]</scope>
    <source>
        <strain evidence="1 2">JC280</strain>
    </source>
</reference>
<dbReference type="STRING" id="1841610.A6X21_12270"/>
<proteinExistence type="predicted"/>
<keyword evidence="2" id="KW-1185">Reference proteome</keyword>
<accession>A0A1C3E5G1</accession>
<dbReference type="AlphaFoldDB" id="A0A1C3E5G1"/>
<comment type="caution">
    <text evidence="1">The sequence shown here is derived from an EMBL/GenBank/DDBJ whole genome shotgun (WGS) entry which is preliminary data.</text>
</comment>